<feature type="domain" description="TFIIS N-terminal" evidence="2">
    <location>
        <begin position="203"/>
        <end position="252"/>
    </location>
</feature>
<dbReference type="InterPro" id="IPR017923">
    <property type="entry name" value="TFIIS_N"/>
</dbReference>
<organism evidence="3 4">
    <name type="scientific">Symbiodinium microadriaticum</name>
    <name type="common">Dinoflagellate</name>
    <name type="synonym">Zooxanthella microadriatica</name>
    <dbReference type="NCBI Taxonomy" id="2951"/>
    <lineage>
        <taxon>Eukaryota</taxon>
        <taxon>Sar</taxon>
        <taxon>Alveolata</taxon>
        <taxon>Dinophyceae</taxon>
        <taxon>Suessiales</taxon>
        <taxon>Symbiodiniaceae</taxon>
        <taxon>Symbiodinium</taxon>
    </lineage>
</organism>
<evidence type="ECO:0000256" key="1">
    <source>
        <dbReference type="SAM" id="MobiDB-lite"/>
    </source>
</evidence>
<evidence type="ECO:0000313" key="3">
    <source>
        <dbReference type="EMBL" id="OLQ06840.1"/>
    </source>
</evidence>
<dbReference type="OrthoDB" id="435538at2759"/>
<comment type="caution">
    <text evidence="3">The sequence shown here is derived from an EMBL/GenBank/DDBJ whole genome shotgun (WGS) entry which is preliminary data.</text>
</comment>
<sequence length="258" mass="28540">MATVLVPKQLCASQKGLLRSLVLGHSKRKALLEETDSETTRRSQESSESDSDGSEANEYAEGLGYADQKRCCQKSTSQFEFDHHPKEEYFEQPKSYQDDDSRCLELPVLGSSDGSRALPSVLNELEVREAIKERCAKRRRLRAQRGQSAPGQAPAPVPAAAACRSADPTPEAGLKQIRAYSACLSVLRQSQENTFDEEESLRILNALGSQKIGKAELKGTGIGRELAKAFWQRHRSAAVARLARGLVDSWRQSLRPRV</sequence>
<evidence type="ECO:0000313" key="4">
    <source>
        <dbReference type="Proteomes" id="UP000186817"/>
    </source>
</evidence>
<protein>
    <recommendedName>
        <fullName evidence="2">TFIIS N-terminal domain-containing protein</fullName>
    </recommendedName>
</protein>
<dbReference type="EMBL" id="LSRX01000151">
    <property type="protein sequence ID" value="OLQ06840.1"/>
    <property type="molecule type" value="Genomic_DNA"/>
</dbReference>
<proteinExistence type="predicted"/>
<name>A0A1Q9EHD4_SYMMI</name>
<gene>
    <name evidence="3" type="ORF">AK812_SmicGene9836</name>
</gene>
<evidence type="ECO:0000259" key="2">
    <source>
        <dbReference type="Pfam" id="PF08711"/>
    </source>
</evidence>
<reference evidence="3 4" key="1">
    <citation type="submission" date="2016-02" db="EMBL/GenBank/DDBJ databases">
        <title>Genome analysis of coral dinoflagellate symbionts highlights evolutionary adaptations to a symbiotic lifestyle.</title>
        <authorList>
            <person name="Aranda M."/>
            <person name="Li Y."/>
            <person name="Liew Y.J."/>
            <person name="Baumgarten S."/>
            <person name="Simakov O."/>
            <person name="Wilson M."/>
            <person name="Piel J."/>
            <person name="Ashoor H."/>
            <person name="Bougouffa S."/>
            <person name="Bajic V.B."/>
            <person name="Ryu T."/>
            <person name="Ravasi T."/>
            <person name="Bayer T."/>
            <person name="Micklem G."/>
            <person name="Kim H."/>
            <person name="Bhak J."/>
            <person name="Lajeunesse T.C."/>
            <person name="Voolstra C.R."/>
        </authorList>
    </citation>
    <scope>NUCLEOTIDE SEQUENCE [LARGE SCALE GENOMIC DNA]</scope>
    <source>
        <strain evidence="3 4">CCMP2467</strain>
    </source>
</reference>
<dbReference type="AlphaFoldDB" id="A0A1Q9EHD4"/>
<dbReference type="InterPro" id="IPR035441">
    <property type="entry name" value="TFIIS/LEDGF_dom_sf"/>
</dbReference>
<dbReference type="SUPFAM" id="SSF47676">
    <property type="entry name" value="Conserved domain common to transcription factors TFIIS, elongin A, CRSP70"/>
    <property type="match status" value="1"/>
</dbReference>
<feature type="region of interest" description="Disordered" evidence="1">
    <location>
        <begin position="29"/>
        <end position="60"/>
    </location>
</feature>
<dbReference type="Pfam" id="PF08711">
    <property type="entry name" value="Med26"/>
    <property type="match status" value="1"/>
</dbReference>
<dbReference type="Proteomes" id="UP000186817">
    <property type="component" value="Unassembled WGS sequence"/>
</dbReference>
<keyword evidence="4" id="KW-1185">Reference proteome</keyword>
<dbReference type="Gene3D" id="1.20.930.10">
    <property type="entry name" value="Conserved domain common to transcription factors TFIIS, elongin A, CRSP70"/>
    <property type="match status" value="1"/>
</dbReference>
<accession>A0A1Q9EHD4</accession>